<comment type="caution">
    <text evidence="2">The sequence shown here is derived from an EMBL/GenBank/DDBJ whole genome shotgun (WGS) entry which is preliminary data.</text>
</comment>
<name>A0A085V4N9_PSESX</name>
<evidence type="ECO:0000256" key="1">
    <source>
        <dbReference type="SAM" id="SignalP"/>
    </source>
</evidence>
<evidence type="ECO:0000313" key="2">
    <source>
        <dbReference type="EMBL" id="KFE50402.1"/>
    </source>
</evidence>
<dbReference type="PATRIC" id="fig|317.174.peg.3431"/>
<proteinExistence type="predicted"/>
<dbReference type="RefSeq" id="WP_047576402.1">
    <property type="nucleotide sequence ID" value="NZ_JPQT01000110.1"/>
</dbReference>
<accession>A0A085V4N9</accession>
<dbReference type="AlphaFoldDB" id="A0A085V4N9"/>
<feature type="chain" id="PRO_5001798464" evidence="1">
    <location>
        <begin position="25"/>
        <end position="147"/>
    </location>
</feature>
<evidence type="ECO:0000313" key="3">
    <source>
        <dbReference type="Proteomes" id="UP000028643"/>
    </source>
</evidence>
<dbReference type="Proteomes" id="UP000028643">
    <property type="component" value="Unassembled WGS sequence"/>
</dbReference>
<keyword evidence="1" id="KW-0732">Signal</keyword>
<dbReference type="EMBL" id="JPQT01000110">
    <property type="protein sequence ID" value="KFE50402.1"/>
    <property type="molecule type" value="Genomic_DNA"/>
</dbReference>
<gene>
    <name evidence="2" type="ORF">IV02_16790</name>
</gene>
<feature type="signal peptide" evidence="1">
    <location>
        <begin position="1"/>
        <end position="24"/>
    </location>
</feature>
<reference evidence="2 3" key="1">
    <citation type="submission" date="2014-07" db="EMBL/GenBank/DDBJ databases">
        <title>Draft Genome Sequences of Environmental Pseudomonas syringae strains.</title>
        <authorList>
            <person name="Baltrus D.A."/>
            <person name="Berge O."/>
            <person name="Morris C."/>
        </authorList>
    </citation>
    <scope>NUCLEOTIDE SEQUENCE [LARGE SCALE GENOMIC DNA]</scope>
    <source>
        <strain evidence="2 3">CEB003</strain>
    </source>
</reference>
<protein>
    <submittedName>
        <fullName evidence="2">Uncharacterized protein</fullName>
    </submittedName>
</protein>
<organism evidence="2 3">
    <name type="scientific">Pseudomonas syringae</name>
    <dbReference type="NCBI Taxonomy" id="317"/>
    <lineage>
        <taxon>Bacteria</taxon>
        <taxon>Pseudomonadati</taxon>
        <taxon>Pseudomonadota</taxon>
        <taxon>Gammaproteobacteria</taxon>
        <taxon>Pseudomonadales</taxon>
        <taxon>Pseudomonadaceae</taxon>
        <taxon>Pseudomonas</taxon>
    </lineage>
</organism>
<sequence>MKNKNVLRVCGGVVALVVAGYAQAGPEVTITFKNNSDSKSTYDVVGSSAYSYAEANPKPMPEVQAHESDVYRVRGAQSPDVTTVVFQYKMGAKTCKFKTSYLNLPSRSGTVPKWNKSEQSLGGARCEAKITGTNFATHDWAVEFSMK</sequence>